<dbReference type="EMBL" id="JAAGVY010000047">
    <property type="protein sequence ID" value="NEN25293.1"/>
    <property type="molecule type" value="Genomic_DNA"/>
</dbReference>
<comment type="caution">
    <text evidence="2">The sequence shown here is derived from an EMBL/GenBank/DDBJ whole genome shotgun (WGS) entry which is preliminary data.</text>
</comment>
<evidence type="ECO:0000313" key="2">
    <source>
        <dbReference type="EMBL" id="NEN25293.1"/>
    </source>
</evidence>
<keyword evidence="1" id="KW-1133">Transmembrane helix</keyword>
<evidence type="ECO:0000313" key="3">
    <source>
        <dbReference type="Proteomes" id="UP000486602"/>
    </source>
</evidence>
<feature type="transmembrane region" description="Helical" evidence="1">
    <location>
        <begin position="131"/>
        <end position="152"/>
    </location>
</feature>
<accession>A0A7K3WUD8</accession>
<dbReference type="Proteomes" id="UP000486602">
    <property type="component" value="Unassembled WGS sequence"/>
</dbReference>
<dbReference type="AlphaFoldDB" id="A0A7K3WUD8"/>
<evidence type="ECO:0000256" key="1">
    <source>
        <dbReference type="SAM" id="Phobius"/>
    </source>
</evidence>
<feature type="transmembrane region" description="Helical" evidence="1">
    <location>
        <begin position="7"/>
        <end position="34"/>
    </location>
</feature>
<gene>
    <name evidence="2" type="ORF">G3O08_17490</name>
</gene>
<proteinExistence type="predicted"/>
<sequence length="158" mass="18114">MNREKTLLILWIIYGFVFVQAVDSVLFFLTQLVYFGTISIGISYSILNYLLPVVTIALYLTTILFLLKKIKNTSSTSGILLTEFPKKQFLILTILAIVLNPLTHKLSGLFAEYFSYLQNEDISGYLEFYGWMHMGIGIARWSSIVLLAMIFLRKHNTV</sequence>
<dbReference type="RefSeq" id="WP_163286751.1">
    <property type="nucleotide sequence ID" value="NZ_JAAGVY010000047.1"/>
</dbReference>
<protein>
    <submittedName>
        <fullName evidence="2">Uncharacterized protein</fullName>
    </submittedName>
</protein>
<keyword evidence="3" id="KW-1185">Reference proteome</keyword>
<reference evidence="2 3" key="1">
    <citation type="submission" date="2020-02" db="EMBL/GenBank/DDBJ databases">
        <title>Out from the shadows clarifying the taxonomy of the family Cryomorphaceae and related taxa by utilizing the GTDB taxonomic framework.</title>
        <authorList>
            <person name="Bowman J.P."/>
        </authorList>
    </citation>
    <scope>NUCLEOTIDE SEQUENCE [LARGE SCALE GENOMIC DNA]</scope>
    <source>
        <strain evidence="2 3">QSSC 1-22</strain>
    </source>
</reference>
<feature type="transmembrane region" description="Helical" evidence="1">
    <location>
        <begin position="88"/>
        <end position="111"/>
    </location>
</feature>
<feature type="transmembrane region" description="Helical" evidence="1">
    <location>
        <begin position="46"/>
        <end position="67"/>
    </location>
</feature>
<name>A0A7K3WUD8_9FLAO</name>
<keyword evidence="1" id="KW-0472">Membrane</keyword>
<organism evidence="2 3">
    <name type="scientific">Cryomorpha ignava</name>
    <dbReference type="NCBI Taxonomy" id="101383"/>
    <lineage>
        <taxon>Bacteria</taxon>
        <taxon>Pseudomonadati</taxon>
        <taxon>Bacteroidota</taxon>
        <taxon>Flavobacteriia</taxon>
        <taxon>Flavobacteriales</taxon>
        <taxon>Cryomorphaceae</taxon>
        <taxon>Cryomorpha</taxon>
    </lineage>
</organism>
<keyword evidence="1" id="KW-0812">Transmembrane</keyword>